<comment type="catalytic activity">
    <reaction evidence="8 9">
        <text>(1S,2R)-1-C-(indol-3-yl)glycerol 3-phosphate + L-serine = D-glyceraldehyde 3-phosphate + L-tryptophan + H2O</text>
        <dbReference type="Rhea" id="RHEA:10532"/>
        <dbReference type="ChEBI" id="CHEBI:15377"/>
        <dbReference type="ChEBI" id="CHEBI:33384"/>
        <dbReference type="ChEBI" id="CHEBI:57912"/>
        <dbReference type="ChEBI" id="CHEBI:58866"/>
        <dbReference type="ChEBI" id="CHEBI:59776"/>
        <dbReference type="EC" id="4.2.1.20"/>
    </reaction>
</comment>
<dbReference type="InterPro" id="IPR002028">
    <property type="entry name" value="Trp_synthase_suA"/>
</dbReference>
<dbReference type="Proteomes" id="UP000036367">
    <property type="component" value="Unassembled WGS sequence"/>
</dbReference>
<comment type="subunit">
    <text evidence="3 9">Tetramer of two alpha and two beta chains.</text>
</comment>
<feature type="active site" description="Proton acceptor" evidence="9">
    <location>
        <position position="49"/>
    </location>
</feature>
<accession>A0A0J1B9N9</accession>
<evidence type="ECO:0000256" key="4">
    <source>
        <dbReference type="ARBA" id="ARBA00022605"/>
    </source>
</evidence>
<evidence type="ECO:0000256" key="10">
    <source>
        <dbReference type="RuleBase" id="RU003662"/>
    </source>
</evidence>
<keyword evidence="6 9" id="KW-0057">Aromatic amino acid biosynthesis</keyword>
<proteinExistence type="inferred from homology"/>
<dbReference type="InterPro" id="IPR011060">
    <property type="entry name" value="RibuloseP-bd_barrel"/>
</dbReference>
<dbReference type="UniPathway" id="UPA00035">
    <property type="reaction ID" value="UER00044"/>
</dbReference>
<dbReference type="GO" id="GO:0005829">
    <property type="term" value="C:cytosol"/>
    <property type="evidence" value="ECO:0007669"/>
    <property type="project" value="TreeGrafter"/>
</dbReference>
<evidence type="ECO:0000256" key="7">
    <source>
        <dbReference type="ARBA" id="ARBA00023239"/>
    </source>
</evidence>
<comment type="caution">
    <text evidence="11">The sequence shown here is derived from an EMBL/GenBank/DDBJ whole genome shotgun (WGS) entry which is preliminary data.</text>
</comment>
<comment type="similarity">
    <text evidence="9 10">Belongs to the TrpA family.</text>
</comment>
<dbReference type="STRING" id="595434.RISK_004767"/>
<organism evidence="11 12">
    <name type="scientific">Rhodopirellula islandica</name>
    <dbReference type="NCBI Taxonomy" id="595434"/>
    <lineage>
        <taxon>Bacteria</taxon>
        <taxon>Pseudomonadati</taxon>
        <taxon>Planctomycetota</taxon>
        <taxon>Planctomycetia</taxon>
        <taxon>Pirellulales</taxon>
        <taxon>Pirellulaceae</taxon>
        <taxon>Rhodopirellula</taxon>
    </lineage>
</organism>
<comment type="pathway">
    <text evidence="2 9">Amino-acid biosynthesis; L-tryptophan biosynthesis; L-tryptophan from chorismate: step 5/5.</text>
</comment>
<evidence type="ECO:0000256" key="1">
    <source>
        <dbReference type="ARBA" id="ARBA00003365"/>
    </source>
</evidence>
<dbReference type="GO" id="GO:0004834">
    <property type="term" value="F:tryptophan synthase activity"/>
    <property type="evidence" value="ECO:0007669"/>
    <property type="project" value="UniProtKB-UniRule"/>
</dbReference>
<evidence type="ECO:0000256" key="9">
    <source>
        <dbReference type="HAMAP-Rule" id="MF_00131"/>
    </source>
</evidence>
<dbReference type="InterPro" id="IPR013785">
    <property type="entry name" value="Aldolase_TIM"/>
</dbReference>
<evidence type="ECO:0000313" key="12">
    <source>
        <dbReference type="Proteomes" id="UP000036367"/>
    </source>
</evidence>
<evidence type="ECO:0000256" key="2">
    <source>
        <dbReference type="ARBA" id="ARBA00004733"/>
    </source>
</evidence>
<keyword evidence="7 9" id="KW-0456">Lyase</keyword>
<dbReference type="SUPFAM" id="SSF51366">
    <property type="entry name" value="Ribulose-phoshate binding barrel"/>
    <property type="match status" value="1"/>
</dbReference>
<dbReference type="PANTHER" id="PTHR43406:SF1">
    <property type="entry name" value="TRYPTOPHAN SYNTHASE ALPHA CHAIN, CHLOROPLASTIC"/>
    <property type="match status" value="1"/>
</dbReference>
<dbReference type="OrthoDB" id="9804578at2"/>
<dbReference type="PATRIC" id="fig|595434.4.peg.4528"/>
<evidence type="ECO:0000256" key="6">
    <source>
        <dbReference type="ARBA" id="ARBA00023141"/>
    </source>
</evidence>
<dbReference type="Pfam" id="PF00290">
    <property type="entry name" value="Trp_syntA"/>
    <property type="match status" value="1"/>
</dbReference>
<protein>
    <recommendedName>
        <fullName evidence="9">Tryptophan synthase alpha chain</fullName>
        <ecNumber evidence="9">4.2.1.20</ecNumber>
    </recommendedName>
</protein>
<dbReference type="FunFam" id="3.20.20.70:FF:000037">
    <property type="entry name" value="Tryptophan synthase alpha chain"/>
    <property type="match status" value="1"/>
</dbReference>
<dbReference type="HAMAP" id="MF_00131">
    <property type="entry name" value="Trp_synth_alpha"/>
    <property type="match status" value="1"/>
</dbReference>
<gene>
    <name evidence="9" type="primary">trpA</name>
    <name evidence="11" type="ORF">RISK_004767</name>
</gene>
<reference evidence="11" key="1">
    <citation type="submission" date="2015-05" db="EMBL/GenBank/DDBJ databases">
        <title>Permanent draft genome of Rhodopirellula islandicus K833.</title>
        <authorList>
            <person name="Kizina J."/>
            <person name="Richter M."/>
            <person name="Glockner F.O."/>
            <person name="Harder J."/>
        </authorList>
    </citation>
    <scope>NUCLEOTIDE SEQUENCE [LARGE SCALE GENOMIC DNA]</scope>
    <source>
        <strain evidence="11">K833</strain>
    </source>
</reference>
<dbReference type="RefSeq" id="WP_047815920.1">
    <property type="nucleotide sequence ID" value="NZ_LECT01000038.1"/>
</dbReference>
<evidence type="ECO:0000313" key="11">
    <source>
        <dbReference type="EMBL" id="KLU03455.1"/>
    </source>
</evidence>
<dbReference type="Gene3D" id="3.20.20.70">
    <property type="entry name" value="Aldolase class I"/>
    <property type="match status" value="1"/>
</dbReference>
<keyword evidence="4 9" id="KW-0028">Amino-acid biosynthesis</keyword>
<name>A0A0J1B9N9_RHOIS</name>
<evidence type="ECO:0000256" key="5">
    <source>
        <dbReference type="ARBA" id="ARBA00022822"/>
    </source>
</evidence>
<dbReference type="PANTHER" id="PTHR43406">
    <property type="entry name" value="TRYPTOPHAN SYNTHASE, ALPHA CHAIN"/>
    <property type="match status" value="1"/>
</dbReference>
<dbReference type="EC" id="4.2.1.20" evidence="9"/>
<keyword evidence="12" id="KW-1185">Reference proteome</keyword>
<dbReference type="EMBL" id="LECT01000038">
    <property type="protein sequence ID" value="KLU03455.1"/>
    <property type="molecule type" value="Genomic_DNA"/>
</dbReference>
<dbReference type="NCBIfam" id="TIGR00262">
    <property type="entry name" value="trpA"/>
    <property type="match status" value="1"/>
</dbReference>
<keyword evidence="5 9" id="KW-0822">Tryptophan biosynthesis</keyword>
<sequence length="278" mass="29728">MTPLQNLFESLRGQNRKALMPFLTTGDPNIDTTEAVIAAARRAGADLCEIGVPYSDPIADGPVIQASYQRALDAGFKLQHVWDLGQHLTDNADVAAMPRVTMVSYSIIYRIGMAKYVEQAMQAGYCGAIVPDLLVEEADEFSKVCQEKGFDLIQLVTPTTTRDRQCRIAELSSGFLYYVSVTGITGERTALPADLVDNVGWLREQTELPICIGFGISGPETAAQLAPVSDGLIVGSAIVRRVAAAVAKANESGTDPVQAAAEEAGEFCRSLRSAIDAA</sequence>
<evidence type="ECO:0000256" key="3">
    <source>
        <dbReference type="ARBA" id="ARBA00011270"/>
    </source>
</evidence>
<feature type="active site" description="Proton acceptor" evidence="9">
    <location>
        <position position="60"/>
    </location>
</feature>
<comment type="function">
    <text evidence="1 9">The alpha subunit is responsible for the aldol cleavage of indoleglycerol phosphate to indole and glyceraldehyde 3-phosphate.</text>
</comment>
<evidence type="ECO:0000256" key="8">
    <source>
        <dbReference type="ARBA" id="ARBA00049047"/>
    </source>
</evidence>
<dbReference type="CDD" id="cd04724">
    <property type="entry name" value="Tryptophan_synthase_alpha"/>
    <property type="match status" value="1"/>
</dbReference>
<dbReference type="AlphaFoldDB" id="A0A0J1B9N9"/>